<comment type="caution">
    <text evidence="1">The sequence shown here is derived from an EMBL/GenBank/DDBJ whole genome shotgun (WGS) entry which is preliminary data.</text>
</comment>
<sequence>MLIKNGCSTKYKITNKRNPNDIHDNSKNENMNKSINYNIFNKIYKYILLAHLIIFICINNKNNRTNFSYYQYIYKNESFNKLQIRSLSDIHVNNDYSDSNRASQNTSNLRTKNIKQNDKQNKNNIKKEINNKDNINESLMSKPKNLEDLIFKKRREEAHLNEGKVLSRFDKIKCFLDIFDDFFIDKMIDNNVQKKDSPSLKLITENIVIHFMAFFPFSLPLFSRISNRLNFYAINHEKKKKPNDILHITDDKKKLYGVK</sequence>
<evidence type="ECO:0000313" key="2">
    <source>
        <dbReference type="Proteomes" id="UP000076004"/>
    </source>
</evidence>
<dbReference type="EMBL" id="LVLB01000286">
    <property type="protein sequence ID" value="KYN93196.1"/>
    <property type="molecule type" value="Genomic_DNA"/>
</dbReference>
<proteinExistence type="predicted"/>
<dbReference type="VEuPathDB" id="PlasmoDB:PGABG01_0020900"/>
<dbReference type="NCBIfam" id="TIGR01519">
    <property type="entry name" value="plasmod_dom_1"/>
    <property type="match status" value="1"/>
</dbReference>
<dbReference type="Proteomes" id="UP000076004">
    <property type="component" value="Unassembled WGS sequence"/>
</dbReference>
<dbReference type="VEuPathDB" id="PlasmoDB:PGSY75_0030300"/>
<dbReference type="KEGG" id="pgab:PGSY75_0030300"/>
<reference evidence="1 2" key="1">
    <citation type="journal article" date="2016" name="Nat. Commun.">
        <title>Genomes of cryptic chimpanzee Plasmodium species reveal key evolutionary events leading to human malaria.</title>
        <authorList>
            <person name="Sundararaman S.A."/>
            <person name="Plenderleith L.J."/>
            <person name="Liu W."/>
            <person name="Loy D.E."/>
            <person name="Learn G.H."/>
            <person name="Li Y."/>
            <person name="Shaw K.S."/>
            <person name="Ayouba A."/>
            <person name="Peeters M."/>
            <person name="Speede S."/>
            <person name="Shaw G.M."/>
            <person name="Bushman F.D."/>
            <person name="Brisson D."/>
            <person name="Rayner J.C."/>
            <person name="Sharp P.M."/>
            <person name="Hahn B.H."/>
        </authorList>
    </citation>
    <scope>NUCLEOTIDE SEQUENCE [LARGE SCALE GENOMIC DNA]</scope>
    <source>
        <strain evidence="1 2">SY75</strain>
    </source>
</reference>
<dbReference type="Pfam" id="PF09715">
    <property type="entry name" value="Plasmod_dom_1"/>
    <property type="match status" value="1"/>
</dbReference>
<protein>
    <submittedName>
        <fullName evidence="1">Putative exported protein</fullName>
    </submittedName>
</protein>
<dbReference type="AlphaFoldDB" id="A0A151L2M1"/>
<name>A0A151L2M1_9APIC</name>
<dbReference type="RefSeq" id="XP_018638803.1">
    <property type="nucleotide sequence ID" value="XM_018783442.1"/>
</dbReference>
<organism evidence="1 2">
    <name type="scientific">Plasmodium gaboni</name>
    <dbReference type="NCBI Taxonomy" id="647221"/>
    <lineage>
        <taxon>Eukaryota</taxon>
        <taxon>Sar</taxon>
        <taxon>Alveolata</taxon>
        <taxon>Apicomplexa</taxon>
        <taxon>Aconoidasida</taxon>
        <taxon>Haemosporida</taxon>
        <taxon>Plasmodiidae</taxon>
        <taxon>Plasmodium</taxon>
        <taxon>Plasmodium (Laverania)</taxon>
    </lineage>
</organism>
<accession>A0A151L2M1</accession>
<dbReference type="GeneID" id="29774032"/>
<dbReference type="InterPro" id="IPR006410">
    <property type="entry name" value="CHP01519_PLAF7"/>
</dbReference>
<evidence type="ECO:0000313" key="1">
    <source>
        <dbReference type="EMBL" id="KYN93196.1"/>
    </source>
</evidence>
<gene>
    <name evidence="1" type="ORF">PGSY75_0030300</name>
</gene>